<evidence type="ECO:0000259" key="1">
    <source>
        <dbReference type="Pfam" id="PF05699"/>
    </source>
</evidence>
<dbReference type="KEGG" id="ztr:MYCGRDRAFT_19703"/>
<feature type="non-terminal residue" evidence="2">
    <location>
        <position position="1"/>
    </location>
</feature>
<gene>
    <name evidence="2" type="ORF">MYCGRDRAFT_19703</name>
</gene>
<dbReference type="AlphaFoldDB" id="F9XRQ6"/>
<evidence type="ECO:0000313" key="2">
    <source>
        <dbReference type="EMBL" id="EGP82078.1"/>
    </source>
</evidence>
<dbReference type="PANTHER" id="PTHR47611:SF1">
    <property type="entry name" value="CCHC-TYPE DOMAIN-CONTAINING PROTEIN"/>
    <property type="match status" value="1"/>
</dbReference>
<accession>F9XRQ6</accession>
<feature type="non-terminal residue" evidence="2">
    <location>
        <position position="60"/>
    </location>
</feature>
<dbReference type="HOGENOM" id="CLU_009123_17_3_1"/>
<dbReference type="EMBL" id="CM001213">
    <property type="protein sequence ID" value="EGP82078.1"/>
    <property type="molecule type" value="Genomic_DNA"/>
</dbReference>
<feature type="domain" description="HAT C-terminal dimerisation" evidence="1">
    <location>
        <begin position="2"/>
        <end position="60"/>
    </location>
</feature>
<evidence type="ECO:0000313" key="3">
    <source>
        <dbReference type="Proteomes" id="UP000008062"/>
    </source>
</evidence>
<dbReference type="eggNOG" id="KOG1121">
    <property type="taxonomic scope" value="Eukaryota"/>
</dbReference>
<dbReference type="PANTHER" id="PTHR47611">
    <property type="entry name" value="HAT DIMERISATION DOMAIN, C-TERMINAL"/>
    <property type="match status" value="1"/>
</dbReference>
<dbReference type="RefSeq" id="XP_003847102.1">
    <property type="nucleotide sequence ID" value="XM_003847054.1"/>
</dbReference>
<dbReference type="InterPro" id="IPR008906">
    <property type="entry name" value="HATC_C_dom"/>
</dbReference>
<reference evidence="2 3" key="1">
    <citation type="journal article" date="2011" name="PLoS Genet.">
        <title>Finished genome of the fungal wheat pathogen Mycosphaerella graminicola reveals dispensome structure, chromosome plasticity, and stealth pathogenesis.</title>
        <authorList>
            <person name="Goodwin S.B."/>
            <person name="Ben M'barek S."/>
            <person name="Dhillon B."/>
            <person name="Wittenberg A.H.J."/>
            <person name="Crane C.F."/>
            <person name="Hane J.K."/>
            <person name="Foster A.J."/>
            <person name="Van der Lee T.A.J."/>
            <person name="Grimwood J."/>
            <person name="Aerts A."/>
            <person name="Antoniw J."/>
            <person name="Bailey A."/>
            <person name="Bluhm B."/>
            <person name="Bowler J."/>
            <person name="Bristow J."/>
            <person name="van der Burgt A."/>
            <person name="Canto-Canche B."/>
            <person name="Churchill A.C.L."/>
            <person name="Conde-Ferraez L."/>
            <person name="Cools H.J."/>
            <person name="Coutinho P.M."/>
            <person name="Csukai M."/>
            <person name="Dehal P."/>
            <person name="De Wit P."/>
            <person name="Donzelli B."/>
            <person name="van de Geest H.C."/>
            <person name="van Ham R.C.H.J."/>
            <person name="Hammond-Kosack K.E."/>
            <person name="Henrissat B."/>
            <person name="Kilian A."/>
            <person name="Kobayashi A.K."/>
            <person name="Koopmann E."/>
            <person name="Kourmpetis Y."/>
            <person name="Kuzniar A."/>
            <person name="Lindquist E."/>
            <person name="Lombard V."/>
            <person name="Maliepaard C."/>
            <person name="Martins N."/>
            <person name="Mehrabi R."/>
            <person name="Nap J.P.H."/>
            <person name="Ponomarenko A."/>
            <person name="Rudd J.J."/>
            <person name="Salamov A."/>
            <person name="Schmutz J."/>
            <person name="Schouten H.J."/>
            <person name="Shapiro H."/>
            <person name="Stergiopoulos I."/>
            <person name="Torriani S.F.F."/>
            <person name="Tu H."/>
            <person name="de Vries R.P."/>
            <person name="Waalwijk C."/>
            <person name="Ware S.B."/>
            <person name="Wiebenga A."/>
            <person name="Zwiers L.-H."/>
            <person name="Oliver R.P."/>
            <person name="Grigoriev I.V."/>
            <person name="Kema G.H.J."/>
        </authorList>
    </citation>
    <scope>NUCLEOTIDE SEQUENCE [LARGE SCALE GENOMIC DNA]</scope>
    <source>
        <strain evidence="3">CBS 115943 / IPO323</strain>
    </source>
</reference>
<dbReference type="OrthoDB" id="3944237at2759"/>
<dbReference type="InterPro" id="IPR012337">
    <property type="entry name" value="RNaseH-like_sf"/>
</dbReference>
<proteinExistence type="predicted"/>
<dbReference type="Proteomes" id="UP000008062">
    <property type="component" value="Chromosome 18"/>
</dbReference>
<sequence>YKGNKDRFPILFLIARDYLGLPPGSAASETEFSKGADIVTKKRNRLLPETIKQTILLKSW</sequence>
<name>F9XRQ6_ZYMTI</name>
<dbReference type="SUPFAM" id="SSF53098">
    <property type="entry name" value="Ribonuclease H-like"/>
    <property type="match status" value="1"/>
</dbReference>
<dbReference type="OMA" id="TIRAIMC"/>
<protein>
    <recommendedName>
        <fullName evidence="1">HAT C-terminal dimerisation domain-containing protein</fullName>
    </recommendedName>
</protein>
<organism evidence="2 3">
    <name type="scientific">Zymoseptoria tritici (strain CBS 115943 / IPO323)</name>
    <name type="common">Speckled leaf blotch fungus</name>
    <name type="synonym">Septoria tritici</name>
    <dbReference type="NCBI Taxonomy" id="336722"/>
    <lineage>
        <taxon>Eukaryota</taxon>
        <taxon>Fungi</taxon>
        <taxon>Dikarya</taxon>
        <taxon>Ascomycota</taxon>
        <taxon>Pezizomycotina</taxon>
        <taxon>Dothideomycetes</taxon>
        <taxon>Dothideomycetidae</taxon>
        <taxon>Mycosphaerellales</taxon>
        <taxon>Mycosphaerellaceae</taxon>
        <taxon>Zymoseptoria</taxon>
    </lineage>
</organism>
<dbReference type="Pfam" id="PF05699">
    <property type="entry name" value="Dimer_Tnp_hAT"/>
    <property type="match status" value="1"/>
</dbReference>
<keyword evidence="3" id="KW-1185">Reference proteome</keyword>
<dbReference type="InParanoid" id="F9XRQ6"/>
<dbReference type="GeneID" id="13399454"/>
<dbReference type="GO" id="GO:0046983">
    <property type="term" value="F:protein dimerization activity"/>
    <property type="evidence" value="ECO:0007669"/>
    <property type="project" value="InterPro"/>
</dbReference>